<dbReference type="InterPro" id="IPR047863">
    <property type="entry name" value="Ribosomal_uS8_CS"/>
</dbReference>
<evidence type="ECO:0000256" key="3">
    <source>
        <dbReference type="ARBA" id="ARBA00023274"/>
    </source>
</evidence>
<dbReference type="InterPro" id="IPR000630">
    <property type="entry name" value="Ribosomal_uS8"/>
</dbReference>
<dbReference type="GO" id="GO:0019843">
    <property type="term" value="F:rRNA binding"/>
    <property type="evidence" value="ECO:0007669"/>
    <property type="project" value="UniProtKB-UniRule"/>
</dbReference>
<name>A0A5R9GEM2_9PROT</name>
<evidence type="ECO:0000256" key="5">
    <source>
        <dbReference type="ARBA" id="ARBA00046740"/>
    </source>
</evidence>
<protein>
    <recommendedName>
        <fullName evidence="4 6">Small ribosomal subunit protein uS8</fullName>
    </recommendedName>
</protein>
<organism evidence="8 9">
    <name type="scientific">Mariprofundus erugo</name>
    <dbReference type="NCBI Taxonomy" id="2528639"/>
    <lineage>
        <taxon>Bacteria</taxon>
        <taxon>Pseudomonadati</taxon>
        <taxon>Pseudomonadota</taxon>
        <taxon>Candidatius Mariprofundia</taxon>
        <taxon>Mariprofundales</taxon>
        <taxon>Mariprofundaceae</taxon>
        <taxon>Mariprofundus</taxon>
    </lineage>
</organism>
<sequence>MMMDRIADMLTRIRNAQTAGIEKIEMPASNVLLAMAELLKDEGYLAAVKSYNHKGHRYLRITLRYDDEGKPIIREIQRVSKSGRRVYAGADELPRVRNGYGVALVSTSQGIMTDKKARAARMGGEVLCTVF</sequence>
<dbReference type="NCBIfam" id="NF001109">
    <property type="entry name" value="PRK00136.1"/>
    <property type="match status" value="1"/>
</dbReference>
<proteinExistence type="inferred from homology"/>
<evidence type="ECO:0000256" key="4">
    <source>
        <dbReference type="ARBA" id="ARBA00035258"/>
    </source>
</evidence>
<dbReference type="AlphaFoldDB" id="A0A5R9GEM2"/>
<dbReference type="OrthoDB" id="9802617at2"/>
<dbReference type="EMBL" id="VBRY01000015">
    <property type="protein sequence ID" value="TLS65531.1"/>
    <property type="molecule type" value="Genomic_DNA"/>
</dbReference>
<keyword evidence="2 6" id="KW-0689">Ribosomal protein</keyword>
<dbReference type="InterPro" id="IPR035987">
    <property type="entry name" value="Ribosomal_uS8_sf"/>
</dbReference>
<keyword evidence="9" id="KW-1185">Reference proteome</keyword>
<dbReference type="FunFam" id="3.30.1490.10:FF:000001">
    <property type="entry name" value="30S ribosomal protein S8"/>
    <property type="match status" value="1"/>
</dbReference>
<comment type="caution">
    <text evidence="8">The sequence shown here is derived from an EMBL/GenBank/DDBJ whole genome shotgun (WGS) entry which is preliminary data.</text>
</comment>
<comment type="subunit">
    <text evidence="5 6">Part of the 30S ribosomal subunit. Contacts proteins S5 and S12.</text>
</comment>
<dbReference type="GO" id="GO:0006412">
    <property type="term" value="P:translation"/>
    <property type="evidence" value="ECO:0007669"/>
    <property type="project" value="UniProtKB-UniRule"/>
</dbReference>
<comment type="function">
    <text evidence="6">One of the primary rRNA binding proteins, it binds directly to 16S rRNA central domain where it helps coordinate assembly of the platform of the 30S subunit.</text>
</comment>
<dbReference type="RefSeq" id="WP_138240185.1">
    <property type="nucleotide sequence ID" value="NZ_VBRY01000015.1"/>
</dbReference>
<keyword evidence="6" id="KW-0694">RNA-binding</keyword>
<accession>A0A5R9GEM2</accession>
<evidence type="ECO:0000256" key="7">
    <source>
        <dbReference type="RuleBase" id="RU003660"/>
    </source>
</evidence>
<dbReference type="Gene3D" id="3.30.1370.30">
    <property type="match status" value="1"/>
</dbReference>
<gene>
    <name evidence="6 8" type="primary">rpsH</name>
    <name evidence="8" type="ORF">FEF65_12635</name>
</gene>
<dbReference type="GO" id="GO:0005840">
    <property type="term" value="C:ribosome"/>
    <property type="evidence" value="ECO:0007669"/>
    <property type="project" value="UniProtKB-KW"/>
</dbReference>
<dbReference type="Proteomes" id="UP000306585">
    <property type="component" value="Unassembled WGS sequence"/>
</dbReference>
<reference evidence="8 9" key="1">
    <citation type="journal article" date="2019" name="Appl. Environ. Microbiol.">
        <title>Environmental Evidence and Genomic Insight of Iron-oxidizing Bacteria Preference Towards More Corrosion Resistant Stainless Steel at Higher Salinities.</title>
        <authorList>
            <person name="Garrison C.E."/>
            <person name="Price K.A."/>
            <person name="Field E.K."/>
        </authorList>
    </citation>
    <scope>NUCLEOTIDE SEQUENCE [LARGE SCALE GENOMIC DNA]</scope>
    <source>
        <strain evidence="8 9">P3</strain>
    </source>
</reference>
<dbReference type="GO" id="GO:1990904">
    <property type="term" value="C:ribonucleoprotein complex"/>
    <property type="evidence" value="ECO:0007669"/>
    <property type="project" value="UniProtKB-KW"/>
</dbReference>
<comment type="similarity">
    <text evidence="1 6 7">Belongs to the universal ribosomal protein uS8 family.</text>
</comment>
<evidence type="ECO:0000313" key="8">
    <source>
        <dbReference type="EMBL" id="TLS65531.1"/>
    </source>
</evidence>
<dbReference type="PROSITE" id="PS00053">
    <property type="entry name" value="RIBOSOMAL_S8"/>
    <property type="match status" value="1"/>
</dbReference>
<dbReference type="HAMAP" id="MF_01302_B">
    <property type="entry name" value="Ribosomal_uS8_B"/>
    <property type="match status" value="1"/>
</dbReference>
<dbReference type="Gene3D" id="3.30.1490.10">
    <property type="match status" value="1"/>
</dbReference>
<dbReference type="PANTHER" id="PTHR11758">
    <property type="entry name" value="40S RIBOSOMAL PROTEIN S15A"/>
    <property type="match status" value="1"/>
</dbReference>
<evidence type="ECO:0000256" key="1">
    <source>
        <dbReference type="ARBA" id="ARBA00006471"/>
    </source>
</evidence>
<keyword evidence="6" id="KW-0699">rRNA-binding</keyword>
<keyword evidence="3 6" id="KW-0687">Ribonucleoprotein</keyword>
<dbReference type="Pfam" id="PF00410">
    <property type="entry name" value="Ribosomal_S8"/>
    <property type="match status" value="1"/>
</dbReference>
<dbReference type="GO" id="GO:0003735">
    <property type="term" value="F:structural constituent of ribosome"/>
    <property type="evidence" value="ECO:0007669"/>
    <property type="project" value="InterPro"/>
</dbReference>
<dbReference type="SUPFAM" id="SSF56047">
    <property type="entry name" value="Ribosomal protein S8"/>
    <property type="match status" value="1"/>
</dbReference>
<dbReference type="GO" id="GO:0005737">
    <property type="term" value="C:cytoplasm"/>
    <property type="evidence" value="ECO:0007669"/>
    <property type="project" value="UniProtKB-ARBA"/>
</dbReference>
<evidence type="ECO:0000256" key="2">
    <source>
        <dbReference type="ARBA" id="ARBA00022980"/>
    </source>
</evidence>
<evidence type="ECO:0000256" key="6">
    <source>
        <dbReference type="HAMAP-Rule" id="MF_01302"/>
    </source>
</evidence>
<evidence type="ECO:0000313" key="9">
    <source>
        <dbReference type="Proteomes" id="UP000306585"/>
    </source>
</evidence>